<feature type="transmembrane region" description="Helical" evidence="1">
    <location>
        <begin position="126"/>
        <end position="146"/>
    </location>
</feature>
<feature type="transmembrane region" description="Helical" evidence="1">
    <location>
        <begin position="96"/>
        <end position="120"/>
    </location>
</feature>
<sequence>MNDLLNLLKGVAPTLAMAVAGPMGGAAVTALASKFGVSDSVDAVAKAIAGDPKAAEKIAELELEMAKIDAANTADARKMNSEIQNSATASWLAKNIAYVIDTSIIAGALTMTFVVFIVGVPEQNKSMAFTALGSLWTLTGTVVNFHRGSSAGSKAKTEEMMKGVK</sequence>
<accession>A0A6J5MQ38</accession>
<proteinExistence type="predicted"/>
<keyword evidence="1" id="KW-1133">Transmembrane helix</keyword>
<evidence type="ECO:0008006" key="3">
    <source>
        <dbReference type="Google" id="ProtNLM"/>
    </source>
</evidence>
<evidence type="ECO:0000256" key="1">
    <source>
        <dbReference type="SAM" id="Phobius"/>
    </source>
</evidence>
<dbReference type="EMBL" id="LR796482">
    <property type="protein sequence ID" value="CAB4147160.1"/>
    <property type="molecule type" value="Genomic_DNA"/>
</dbReference>
<organism evidence="2">
    <name type="scientific">uncultured Caudovirales phage</name>
    <dbReference type="NCBI Taxonomy" id="2100421"/>
    <lineage>
        <taxon>Viruses</taxon>
        <taxon>Duplodnaviria</taxon>
        <taxon>Heunggongvirae</taxon>
        <taxon>Uroviricota</taxon>
        <taxon>Caudoviricetes</taxon>
        <taxon>Peduoviridae</taxon>
        <taxon>Maltschvirus</taxon>
        <taxon>Maltschvirus maltsch</taxon>
    </lineage>
</organism>
<gene>
    <name evidence="2" type="ORF">UFOVP515_14</name>
</gene>
<keyword evidence="1" id="KW-0812">Transmembrane</keyword>
<reference evidence="2" key="1">
    <citation type="submission" date="2020-04" db="EMBL/GenBank/DDBJ databases">
        <authorList>
            <person name="Chiriac C."/>
            <person name="Salcher M."/>
            <person name="Ghai R."/>
            <person name="Kavagutti S V."/>
        </authorList>
    </citation>
    <scope>NUCLEOTIDE SEQUENCE</scope>
</reference>
<name>A0A6J5MQ38_9CAUD</name>
<evidence type="ECO:0000313" key="2">
    <source>
        <dbReference type="EMBL" id="CAB4147160.1"/>
    </source>
</evidence>
<protein>
    <recommendedName>
        <fullName evidence="3">Holin of 3TMs, for gene-transfer release</fullName>
    </recommendedName>
</protein>
<keyword evidence="1" id="KW-0472">Membrane</keyword>